<evidence type="ECO:0000313" key="9">
    <source>
        <dbReference type="EMBL" id="HCE17896.1"/>
    </source>
</evidence>
<feature type="transmembrane region" description="Helical" evidence="8">
    <location>
        <begin position="187"/>
        <end position="212"/>
    </location>
</feature>
<feature type="transmembrane region" description="Helical" evidence="8">
    <location>
        <begin position="275"/>
        <end position="294"/>
    </location>
</feature>
<feature type="transmembrane region" description="Helical" evidence="8">
    <location>
        <begin position="12"/>
        <end position="30"/>
    </location>
</feature>
<dbReference type="GO" id="GO:0016758">
    <property type="term" value="F:hexosyltransferase activity"/>
    <property type="evidence" value="ECO:0007669"/>
    <property type="project" value="InterPro"/>
</dbReference>
<dbReference type="InterPro" id="IPR018584">
    <property type="entry name" value="GT87"/>
</dbReference>
<feature type="transmembrane region" description="Helical" evidence="8">
    <location>
        <begin position="301"/>
        <end position="317"/>
    </location>
</feature>
<feature type="transmembrane region" description="Helical" evidence="8">
    <location>
        <begin position="219"/>
        <end position="237"/>
    </location>
</feature>
<sequence>MKPRRTHWALPYLLFVLGLVVIAGITWGNYNYTRKNPGGNDFLVHWMGSRALLEEGISPYSDEVAVRIQTFAYGRPARPGEHELRVAYPLYSVFFFIPFALIKQFELARAVWMTLLEMGLVGLAILSFRLFRWRPSLWMTTVLILFSLFWYHGLRPLINGNAVILVAVLLWGGLLALRNGADEFAGVLFAFSTIKPQVVVVILVWIIAWALVQRRLRMLIWFFATLFLLVAGAALILPDWLIQNLREVIRYPSYNPPGTPGAAFQAWWPTFGQRLGWLLTVLVVLILLVEWWAARKAEMRGFLWTVGLTLTASQWVGIQTDPGNFVILFPVLIMCLGLLDERWRGRGNWLILFLLFILLVGLWAIFLTTVEHGDQPIQSPIMFFPLPAFLLLLLYWVRWWAVQLRRPWLEQIDL</sequence>
<evidence type="ECO:0000256" key="4">
    <source>
        <dbReference type="ARBA" id="ARBA00022692"/>
    </source>
</evidence>
<keyword evidence="4 8" id="KW-0812">Transmembrane</keyword>
<feature type="transmembrane region" description="Helical" evidence="8">
    <location>
        <begin position="86"/>
        <end position="103"/>
    </location>
</feature>
<evidence type="ECO:0000256" key="6">
    <source>
        <dbReference type="ARBA" id="ARBA00023136"/>
    </source>
</evidence>
<dbReference type="EMBL" id="DPBP01000033">
    <property type="protein sequence ID" value="HCE17896.1"/>
    <property type="molecule type" value="Genomic_DNA"/>
</dbReference>
<comment type="subcellular location">
    <subcellularLocation>
        <location evidence="1">Cell membrane</location>
        <topology evidence="1">Multi-pass membrane protein</topology>
    </subcellularLocation>
</comment>
<evidence type="ECO:0000256" key="8">
    <source>
        <dbReference type="SAM" id="Phobius"/>
    </source>
</evidence>
<feature type="transmembrane region" description="Helical" evidence="8">
    <location>
        <begin position="323"/>
        <end position="339"/>
    </location>
</feature>
<keyword evidence="5 8" id="KW-1133">Transmembrane helix</keyword>
<evidence type="ECO:0000256" key="5">
    <source>
        <dbReference type="ARBA" id="ARBA00022989"/>
    </source>
</evidence>
<feature type="transmembrane region" description="Helical" evidence="8">
    <location>
        <begin position="351"/>
        <end position="370"/>
    </location>
</feature>
<evidence type="ECO:0000313" key="10">
    <source>
        <dbReference type="Proteomes" id="UP000264141"/>
    </source>
</evidence>
<organism evidence="9 10">
    <name type="scientific">Anaerolinea thermolimosa</name>
    <dbReference type="NCBI Taxonomy" id="229919"/>
    <lineage>
        <taxon>Bacteria</taxon>
        <taxon>Bacillati</taxon>
        <taxon>Chloroflexota</taxon>
        <taxon>Anaerolineae</taxon>
        <taxon>Anaerolineales</taxon>
        <taxon>Anaerolineaceae</taxon>
        <taxon>Anaerolinea</taxon>
    </lineage>
</organism>
<evidence type="ECO:0000256" key="7">
    <source>
        <dbReference type="ARBA" id="ARBA00024033"/>
    </source>
</evidence>
<evidence type="ECO:0000256" key="2">
    <source>
        <dbReference type="ARBA" id="ARBA00022475"/>
    </source>
</evidence>
<keyword evidence="3" id="KW-0808">Transferase</keyword>
<feature type="transmembrane region" description="Helical" evidence="8">
    <location>
        <begin position="161"/>
        <end position="181"/>
    </location>
</feature>
<evidence type="ECO:0008006" key="11">
    <source>
        <dbReference type="Google" id="ProtNLM"/>
    </source>
</evidence>
<feature type="transmembrane region" description="Helical" evidence="8">
    <location>
        <begin position="137"/>
        <end position="154"/>
    </location>
</feature>
<feature type="transmembrane region" description="Helical" evidence="8">
    <location>
        <begin position="382"/>
        <end position="401"/>
    </location>
</feature>
<gene>
    <name evidence="9" type="ORF">DEQ80_08565</name>
</gene>
<dbReference type="Pfam" id="PF09594">
    <property type="entry name" value="GT87"/>
    <property type="match status" value="1"/>
</dbReference>
<dbReference type="STRING" id="229919.GCA_001050195_01083"/>
<comment type="caution">
    <text evidence="9">The sequence shown here is derived from an EMBL/GenBank/DDBJ whole genome shotgun (WGS) entry which is preliminary data.</text>
</comment>
<feature type="transmembrane region" description="Helical" evidence="8">
    <location>
        <begin position="110"/>
        <end position="131"/>
    </location>
</feature>
<accession>A0A3D1JJU8</accession>
<reference evidence="9 10" key="1">
    <citation type="journal article" date="2018" name="Nat. Biotechnol.">
        <title>A standardized bacterial taxonomy based on genome phylogeny substantially revises the tree of life.</title>
        <authorList>
            <person name="Parks D.H."/>
            <person name="Chuvochina M."/>
            <person name="Waite D.W."/>
            <person name="Rinke C."/>
            <person name="Skarshewski A."/>
            <person name="Chaumeil P.A."/>
            <person name="Hugenholtz P."/>
        </authorList>
    </citation>
    <scope>NUCLEOTIDE SEQUENCE [LARGE SCALE GENOMIC DNA]</scope>
    <source>
        <strain evidence="9">UBA8781</strain>
    </source>
</reference>
<dbReference type="GO" id="GO:0005886">
    <property type="term" value="C:plasma membrane"/>
    <property type="evidence" value="ECO:0007669"/>
    <property type="project" value="UniProtKB-SubCell"/>
</dbReference>
<keyword evidence="6 8" id="KW-0472">Membrane</keyword>
<protein>
    <recommendedName>
        <fullName evidence="11">DUF2029 domain-containing protein</fullName>
    </recommendedName>
</protein>
<dbReference type="AlphaFoldDB" id="A0A3D1JJU8"/>
<comment type="similarity">
    <text evidence="7">Belongs to the glycosyltransferase 87 family.</text>
</comment>
<keyword evidence="2" id="KW-1003">Cell membrane</keyword>
<proteinExistence type="inferred from homology"/>
<evidence type="ECO:0000256" key="1">
    <source>
        <dbReference type="ARBA" id="ARBA00004651"/>
    </source>
</evidence>
<dbReference type="Proteomes" id="UP000264141">
    <property type="component" value="Unassembled WGS sequence"/>
</dbReference>
<evidence type="ECO:0000256" key="3">
    <source>
        <dbReference type="ARBA" id="ARBA00022679"/>
    </source>
</evidence>
<name>A0A3D1JJU8_9CHLR</name>